<proteinExistence type="inferred from homology"/>
<keyword evidence="7" id="KW-1185">Reference proteome</keyword>
<evidence type="ECO:0000256" key="1">
    <source>
        <dbReference type="ARBA" id="ARBA00009528"/>
    </source>
</evidence>
<dbReference type="GO" id="GO:0030145">
    <property type="term" value="F:manganese ion binding"/>
    <property type="evidence" value="ECO:0007669"/>
    <property type="project" value="InterPro"/>
</dbReference>
<dbReference type="OrthoDB" id="412814at2759"/>
<comment type="caution">
    <text evidence="6">The sequence shown here is derived from an EMBL/GenBank/DDBJ whole genome shotgun (WGS) entry which is preliminary data.</text>
</comment>
<feature type="domain" description="Cytosol aminopeptidase" evidence="5">
    <location>
        <begin position="413"/>
        <end position="420"/>
    </location>
</feature>
<evidence type="ECO:0000256" key="3">
    <source>
        <dbReference type="ARBA" id="ARBA00022670"/>
    </source>
</evidence>
<name>A0A9K3PM72_9STRA</name>
<dbReference type="PANTHER" id="PTHR11963:SF48">
    <property type="entry name" value="DIPEPTIDASE B, ISOFORM A"/>
    <property type="match status" value="1"/>
</dbReference>
<dbReference type="GO" id="GO:0006508">
    <property type="term" value="P:proteolysis"/>
    <property type="evidence" value="ECO:0007669"/>
    <property type="project" value="UniProtKB-KW"/>
</dbReference>
<dbReference type="CDD" id="cd00433">
    <property type="entry name" value="Peptidase_M17"/>
    <property type="match status" value="1"/>
</dbReference>
<dbReference type="Proteomes" id="UP000693970">
    <property type="component" value="Unassembled WGS sequence"/>
</dbReference>
<keyword evidence="3" id="KW-0645">Protease</keyword>
<reference evidence="6" key="1">
    <citation type="journal article" date="2021" name="Sci. Rep.">
        <title>Diploid genomic architecture of Nitzschia inconspicua, an elite biomass production diatom.</title>
        <authorList>
            <person name="Oliver A."/>
            <person name="Podell S."/>
            <person name="Pinowska A."/>
            <person name="Traller J.C."/>
            <person name="Smith S.R."/>
            <person name="McClure R."/>
            <person name="Beliaev A."/>
            <person name="Bohutskyi P."/>
            <person name="Hill E.A."/>
            <person name="Rabines A."/>
            <person name="Zheng H."/>
            <person name="Allen L.Z."/>
            <person name="Kuo A."/>
            <person name="Grigoriev I.V."/>
            <person name="Allen A.E."/>
            <person name="Hazlebeck D."/>
            <person name="Allen E.E."/>
        </authorList>
    </citation>
    <scope>NUCLEOTIDE SEQUENCE</scope>
    <source>
        <strain evidence="6">Hildebrandi</strain>
    </source>
</reference>
<dbReference type="PANTHER" id="PTHR11963">
    <property type="entry name" value="LEUCINE AMINOPEPTIDASE-RELATED"/>
    <property type="match status" value="1"/>
</dbReference>
<dbReference type="GO" id="GO:0070006">
    <property type="term" value="F:metalloaminopeptidase activity"/>
    <property type="evidence" value="ECO:0007669"/>
    <property type="project" value="InterPro"/>
</dbReference>
<organism evidence="6 7">
    <name type="scientific">Nitzschia inconspicua</name>
    <dbReference type="NCBI Taxonomy" id="303405"/>
    <lineage>
        <taxon>Eukaryota</taxon>
        <taxon>Sar</taxon>
        <taxon>Stramenopiles</taxon>
        <taxon>Ochrophyta</taxon>
        <taxon>Bacillariophyta</taxon>
        <taxon>Bacillariophyceae</taxon>
        <taxon>Bacillariophycidae</taxon>
        <taxon>Bacillariales</taxon>
        <taxon>Bacillariaceae</taxon>
        <taxon>Nitzschia</taxon>
    </lineage>
</organism>
<comment type="similarity">
    <text evidence="1">Belongs to the peptidase M17 family.</text>
</comment>
<evidence type="ECO:0000259" key="5">
    <source>
        <dbReference type="PROSITE" id="PS00631"/>
    </source>
</evidence>
<evidence type="ECO:0000313" key="6">
    <source>
        <dbReference type="EMBL" id="KAG7351866.1"/>
    </source>
</evidence>
<dbReference type="InterPro" id="IPR000819">
    <property type="entry name" value="Peptidase_M17_C"/>
</dbReference>
<dbReference type="Pfam" id="PF18295">
    <property type="entry name" value="Pdase_M17_N2"/>
    <property type="match status" value="1"/>
</dbReference>
<evidence type="ECO:0000256" key="2">
    <source>
        <dbReference type="ARBA" id="ARBA00022438"/>
    </source>
</evidence>
<keyword evidence="4" id="KW-0378">Hydrolase</keyword>
<evidence type="ECO:0000313" key="7">
    <source>
        <dbReference type="Proteomes" id="UP000693970"/>
    </source>
</evidence>
<dbReference type="GO" id="GO:0005737">
    <property type="term" value="C:cytoplasm"/>
    <property type="evidence" value="ECO:0007669"/>
    <property type="project" value="InterPro"/>
</dbReference>
<dbReference type="InterPro" id="IPR011356">
    <property type="entry name" value="Leucine_aapep/pepB"/>
</dbReference>
<dbReference type="AlphaFoldDB" id="A0A9K3PM72"/>
<dbReference type="InterPro" id="IPR041417">
    <property type="entry name" value="NPEPL1_N"/>
</dbReference>
<dbReference type="PROSITE" id="PS00631">
    <property type="entry name" value="CYTOSOL_AP"/>
    <property type="match status" value="1"/>
</dbReference>
<evidence type="ECO:0000256" key="4">
    <source>
        <dbReference type="ARBA" id="ARBA00022801"/>
    </source>
</evidence>
<keyword evidence="2 6" id="KW-0031">Aminopeptidase</keyword>
<sequence length="571" mass="61630">MVHICLTPRELIDPSTEIIDTFCVVGTVKAFQSNLSWVLENALPVALTAPNTLVEGGEPHRKKPKVESQQELETSASLIQRVLSTLQPSLDTAASTELWLPRDPLLLRVVLIVLPATVSRHNSSSQPYAVSSNLKKFVRPKESTAVVALFESSEVYATVCAVSRVGGGFLYNRKTGGKTDILPNSDSHHSHAMAPLLLGGISMSETALPDLNHMRVLFPPSASPEDKEIGLWRTKMCNVALGIQLARRLVDAPCNELDTTAFLEQAMAVVHGVKHVTTKVIKGKELMDKGYGGLYNVGKAALQPPALVILSYVPPDVKDEPSIVLVGKGIVFDTGGLQIKPKPTMPGMKRDMGGAAAILSAFGAFVRSAPYQPAVKRPVHAVLCLAENAVANDALRADDIITMYSGKTVEINNTDAEGRLVLGDGVCHAARHLNPSTIIDMATLTGAQGVATGKYFGALYCNDEALEQSVVTCGKYSGDLCHPMPYVPEFFKQEYTSAVADMKNSVADRANAQVSCAGQFIGNHISDWLAVEGKRWCHIDMAYPVFDKKDERATGYGVGLLYSLLEQYSQE</sequence>
<protein>
    <submittedName>
        <fullName evidence="6">Leucyl aminopeptidase</fullName>
    </submittedName>
</protein>
<gene>
    <name evidence="6" type="ORF">IV203_007914</name>
</gene>
<accession>A0A9K3PM72</accession>
<dbReference type="EMBL" id="JAGRRH010000017">
    <property type="protein sequence ID" value="KAG7351866.1"/>
    <property type="molecule type" value="Genomic_DNA"/>
</dbReference>
<reference evidence="6" key="2">
    <citation type="submission" date="2021-04" db="EMBL/GenBank/DDBJ databases">
        <authorList>
            <person name="Podell S."/>
        </authorList>
    </citation>
    <scope>NUCLEOTIDE SEQUENCE</scope>
    <source>
        <strain evidence="6">Hildebrandi</strain>
    </source>
</reference>
<dbReference type="Pfam" id="PF00883">
    <property type="entry name" value="Peptidase_M17"/>
    <property type="match status" value="1"/>
</dbReference>